<dbReference type="EMBL" id="VFQX01000019">
    <property type="protein sequence ID" value="KAF0980506.1"/>
    <property type="molecule type" value="Genomic_DNA"/>
</dbReference>
<reference evidence="4 5" key="1">
    <citation type="journal article" date="2019" name="Sci. Rep.">
        <title>Nanopore sequencing improves the draft genome of the human pathogenic amoeba Naegleria fowleri.</title>
        <authorList>
            <person name="Liechti N."/>
            <person name="Schurch N."/>
            <person name="Bruggmann R."/>
            <person name="Wittwer M."/>
        </authorList>
    </citation>
    <scope>NUCLEOTIDE SEQUENCE [LARGE SCALE GENOMIC DNA]</scope>
    <source>
        <strain evidence="4 5">ATCC 30894</strain>
    </source>
</reference>
<dbReference type="SUPFAM" id="SSF141678">
    <property type="entry name" value="MAL13P1.257-like"/>
    <property type="match status" value="1"/>
</dbReference>
<dbReference type="InterPro" id="IPR008584">
    <property type="entry name" value="CXXC_Zn-binding_euk"/>
</dbReference>
<dbReference type="VEuPathDB" id="AmoebaDB:NF0044080"/>
<gene>
    <name evidence="4" type="ORF">FDP41_013720</name>
</gene>
<dbReference type="VEuPathDB" id="AmoebaDB:NfTy_026910"/>
<evidence type="ECO:0000256" key="1">
    <source>
        <dbReference type="ARBA" id="ARBA00007818"/>
    </source>
</evidence>
<name>A0A6A5BYP1_NAEFO</name>
<dbReference type="OMA" id="TAHFVWR"/>
<evidence type="ECO:0000313" key="5">
    <source>
        <dbReference type="Proteomes" id="UP000444721"/>
    </source>
</evidence>
<comment type="caution">
    <text evidence="4">The sequence shown here is derived from an EMBL/GenBank/DDBJ whole genome shotgun (WGS) entry which is preliminary data.</text>
</comment>
<comment type="similarity">
    <text evidence="1">Belongs to the UPF0587 family.</text>
</comment>
<keyword evidence="5" id="KW-1185">Reference proteome</keyword>
<dbReference type="AlphaFoldDB" id="A0A6A5BYP1"/>
<dbReference type="GO" id="GO:0008270">
    <property type="term" value="F:zinc ion binding"/>
    <property type="evidence" value="ECO:0007669"/>
    <property type="project" value="TreeGrafter"/>
</dbReference>
<dbReference type="RefSeq" id="XP_044565219.1">
    <property type="nucleotide sequence ID" value="XM_044704382.1"/>
</dbReference>
<dbReference type="Proteomes" id="UP000444721">
    <property type="component" value="Unassembled WGS sequence"/>
</dbReference>
<dbReference type="VEuPathDB" id="AmoebaDB:FDP41_013720"/>
<protein>
    <submittedName>
        <fullName evidence="4">Uncharacterized protein</fullName>
    </submittedName>
</protein>
<dbReference type="PANTHER" id="PTHR12857">
    <property type="entry name" value="CXXC MOTIF CONTAINING ZINC BINDING PROTEIN"/>
    <property type="match status" value="1"/>
</dbReference>
<organism evidence="4 5">
    <name type="scientific">Naegleria fowleri</name>
    <name type="common">Brain eating amoeba</name>
    <dbReference type="NCBI Taxonomy" id="5763"/>
    <lineage>
        <taxon>Eukaryota</taxon>
        <taxon>Discoba</taxon>
        <taxon>Heterolobosea</taxon>
        <taxon>Tetramitia</taxon>
        <taxon>Eutetramitia</taxon>
        <taxon>Vahlkampfiidae</taxon>
        <taxon>Naegleria</taxon>
    </lineage>
</organism>
<accession>A0A6A5BYP1</accession>
<evidence type="ECO:0000313" key="4">
    <source>
        <dbReference type="EMBL" id="KAF0980506.1"/>
    </source>
</evidence>
<keyword evidence="3" id="KW-0862">Zinc</keyword>
<evidence type="ECO:0000256" key="3">
    <source>
        <dbReference type="ARBA" id="ARBA00022833"/>
    </source>
</evidence>
<dbReference type="GeneID" id="68120935"/>
<evidence type="ECO:0000256" key="2">
    <source>
        <dbReference type="ARBA" id="ARBA00022723"/>
    </source>
</evidence>
<dbReference type="PANTHER" id="PTHR12857:SF0">
    <property type="entry name" value="CXXC MOTIF CONTAINING ZINC BINDING PROTEIN"/>
    <property type="match status" value="1"/>
</dbReference>
<sequence length="160" mass="18360">MPKQTLEVAMTLQGVERVTINDPANFTWRLKIKCTHCNTEHTKNVFVCENEKEDKNVKSGTSETNLNFTCPNCKRQSTLDIVSGSFKEISESEKFFPMIQFDGRGIEVVKWEPEGNEGLVAYNSERTSFEVNLENGEYYDYDEDTEQEIAVTNIKTRLAK</sequence>
<dbReference type="OrthoDB" id="10248838at2759"/>
<proteinExistence type="inferred from homology"/>
<keyword evidence="2" id="KW-0479">Metal-binding</keyword>
<dbReference type="Pfam" id="PF05907">
    <property type="entry name" value="CXXC_Zn-b_euk"/>
    <property type="match status" value="1"/>
</dbReference>